<sequence length="2307" mass="255472">MDMSVGASPAFDDHQVMGAQSGVPAQTSATFLDGENAGPAYGTMMNGTSAAMGADVATGIGARGACAVNENAITGLEATEGQRVMVQHGDVVAETGAMRNFGEMQQSQQVRQMEFSPPEELQRSPLGASPAMTAVRETVWLSRLGEFLHRRVSQASALMTPVMQATTQGQAVRPAPRTPPMPTTWANGHGNAGQSEQPLFGQDEVRMMEQWTDRAPLLHPRSSGYAGHSSSDSGSIPQELVQAEVQRQIQRALEARDVELQELKKENLRLQRAAEARALEVPLQYEYMRLNHTVLRYHLVSFPNNRVVQGPSTAPRAEHRDAGSTGEGRAGQPTSSTADPLSVLVQGMAQLQQAMALQLSPDKSKPEAVKPGVTGSELAKLPEMGETAALDVGDWLHALGGPMGDLSDTSSQWWQEVMATLERYYGGFLAASAVQKVSMKVLDYASADLLSARWTRLDKRACGMVLQAIPESVKKEVLANRLTTTLEVLARIVTLYRPGSATERQQILKALSKPGAATTPLEVVDSLRRWARWLKRSRDLGLQAPDASILLKGLDQAVKRVNESQPEVSFRLNLVRYTLDLDASPTLDAVEKYHSNLLGEYEQLAYRGRNKQPPVLKGISSEGSPKSGTDGGESPKKEGKIPCKFFSSEFGCKKGKACSFQHEFVDKKDRTSRCWTCGAKQHRGKDCPRQEGRAPAAKPKGQPTKPTENNATSSTATPSMATLTTARAGVPSEPAASSTGQGGSDTPSVVLGEPVGPDGIKELMEQAQAMLKEMRQLKMMVKPMSPPAFTVEGLRELSDGLPGRAGLLDSGASHPFRAATDEELSGAETVSVQLADGGMVTLKQARNGTLFPTKTTSTTMPSPIVPLGALVEVLGCRVSWTKKHGMVVTHPEWGPIKTSVVGSCPTVSEAQALTLIKQLEDKKLEDLKRHTSEGKKSLKGMENGNNFKKYLKDYVSQGQRTSLLAAINSDDSIYKGVPETIKSSLAEEINISDKAGWNYLAALPVNRKTRKRMMTARWVVRICNKGIKGTPVEYKLLEGPDVVVINLDSELSKSLNLKRVAGVYRALLWGAATNRIEGIIGGPSKWSNYRDELMLKQMMVWEVAKEAATRVYAPAPYFEARLSEGGEELLGTEGVWDDFAASNMMERIAGQIQGAATKGLTSLPLEEVCANDGDLVNAVLEWRKQPPTCRLRAMRGPRRFADMSDKQLEYWKEHVRSGHMRYDRRCQTCVMASATGRQHKRVETPSAYVISYDVIGPLKECGEDIDYNDYRYALVAAYTYPKDLVKLKEESSEEQKDDELFPPEIEEEEEEPEGGLRGLFEEDLEQEPDLEGEDEDEARRSANTVSDEEYAKLFVEVGHGLEYETRYYVRPMRTRMAREVHPLVKEIYLEVRAEGFPVARAHADRARELRHQELKQWFADRDVLMSFTEGQAPQANGRAEAAVKKLKGWAQRLLYSAKLPASCWYLAMNYSAWVHRLRLDGREHEALPFGAEVMVKKKRYTKEPWRFDPKWGPGVYVGPATDVHGGSLVRFAGGYFVVSTHLREGLLQPEEFVDKAVFEVENPAPERRVKGKTKQAECRIVLCGNHVSADQTTMDVYAGGTSAEAVRIALSVAGSRKWAAAISDITSAFLLAEWPKDLPKYGIKAPKVVQNAGFHEECDGKTWIVDRPLYGLRESPALWSDYRNKRFRAARIRFKDQHLRLEQLVSEPDVWRVLDEQNRLVGLAVTYVDDFLYLGEPDVIKAVDSWVREEWPASPLEWVNGDEPSRYLGMELWLRDGKYMIGQGGYIRDLLRSHEMTDVRAMYTHVPREWLDGDYDVQEEYSEEELRCSQRQVGELLWLTSRSRPDIQYVVGWMSSSVTRRPRRVSQVATRLLAYVAGTAEMKLVVGQPRSGQTPVSIGHLERYSMPGAKKLDGEVEGALRLQVFSDASFAPHGERSYGASVFTVNDCVVTWKAGKQSFATVSVAEAELFAGSEAVVLAESAGSVIDEILAVATQRHLHVDNAAAEGLLGAGPGSWRTRHLKVRCAGVRDMVVAGALTVGHTPGHSQLADLGTKVHGQDRLRQLLLLWNFVDIPESGGTRQRQACMMKLLCLLLVIQIGETTAMEDEGDDAVAYYGLQPELTFVGLLLVVAAVAVWEGLKWIAGFVFEDRLEQRQSRRLQRLQDRARRAAEQAVEEGLSERSNQGDKQPPPVPRQQPEGARSRRWEDRGVQTDPLESDFRGFVGPFFMTQHRETVHTHEFCEGLRNRSLNRGLCRARYCNFCITDRTLFMHGSQHPDYQPPPTPSASSTRSTPIEVQARRLGLSRSG</sequence>
<dbReference type="CDD" id="cd09272">
    <property type="entry name" value="RNase_HI_RT_Ty1"/>
    <property type="match status" value="1"/>
</dbReference>
<dbReference type="PROSITE" id="PS50103">
    <property type="entry name" value="ZF_C3H1"/>
    <property type="match status" value="1"/>
</dbReference>
<accession>A0A812TSQ4</accession>
<dbReference type="GO" id="GO:0008270">
    <property type="term" value="F:zinc ion binding"/>
    <property type="evidence" value="ECO:0007669"/>
    <property type="project" value="UniProtKB-KW"/>
</dbReference>
<dbReference type="Gene3D" id="3.30.420.10">
    <property type="entry name" value="Ribonuclease H-like superfamily/Ribonuclease H"/>
    <property type="match status" value="1"/>
</dbReference>
<feature type="region of interest" description="Disordered" evidence="3">
    <location>
        <begin position="2273"/>
        <end position="2307"/>
    </location>
</feature>
<protein>
    <submittedName>
        <fullName evidence="6">RE1 protein</fullName>
    </submittedName>
</protein>
<dbReference type="SUPFAM" id="SSF53098">
    <property type="entry name" value="Ribonuclease H-like"/>
    <property type="match status" value="1"/>
</dbReference>
<keyword evidence="1" id="KW-0862">Zinc</keyword>
<evidence type="ECO:0000259" key="4">
    <source>
        <dbReference type="PROSITE" id="PS50103"/>
    </source>
</evidence>
<feature type="domain" description="CCHC-type" evidence="5">
    <location>
        <begin position="673"/>
        <end position="689"/>
    </location>
</feature>
<feature type="domain" description="C3H1-type" evidence="4">
    <location>
        <begin position="637"/>
        <end position="665"/>
    </location>
</feature>
<feature type="region of interest" description="Disordered" evidence="3">
    <location>
        <begin position="678"/>
        <end position="757"/>
    </location>
</feature>
<dbReference type="Pfam" id="PF07727">
    <property type="entry name" value="RVT_2"/>
    <property type="match status" value="1"/>
</dbReference>
<organism evidence="6 7">
    <name type="scientific">Symbiodinium natans</name>
    <dbReference type="NCBI Taxonomy" id="878477"/>
    <lineage>
        <taxon>Eukaryota</taxon>
        <taxon>Sar</taxon>
        <taxon>Alveolata</taxon>
        <taxon>Dinophyceae</taxon>
        <taxon>Suessiales</taxon>
        <taxon>Symbiodiniaceae</taxon>
        <taxon>Symbiodinium</taxon>
    </lineage>
</organism>
<dbReference type="GO" id="GO:0003676">
    <property type="term" value="F:nucleic acid binding"/>
    <property type="evidence" value="ECO:0007669"/>
    <property type="project" value="InterPro"/>
</dbReference>
<evidence type="ECO:0000313" key="6">
    <source>
        <dbReference type="EMBL" id="CAE7540501.1"/>
    </source>
</evidence>
<keyword evidence="2" id="KW-0175">Coiled coil</keyword>
<dbReference type="EMBL" id="CAJNDS010002601">
    <property type="protein sequence ID" value="CAE7540501.1"/>
    <property type="molecule type" value="Genomic_DNA"/>
</dbReference>
<dbReference type="InterPro" id="IPR013103">
    <property type="entry name" value="RVT_2"/>
</dbReference>
<dbReference type="InterPro" id="IPR000571">
    <property type="entry name" value="Znf_CCCH"/>
</dbReference>
<gene>
    <name evidence="6" type="primary">RE1</name>
    <name evidence="6" type="ORF">SNAT2548_LOCUS30308</name>
</gene>
<dbReference type="InterPro" id="IPR036397">
    <property type="entry name" value="RNaseH_sf"/>
</dbReference>
<dbReference type="InterPro" id="IPR012337">
    <property type="entry name" value="RNaseH-like_sf"/>
</dbReference>
<dbReference type="OrthoDB" id="415601at2759"/>
<proteinExistence type="predicted"/>
<feature type="compositionally biased region" description="Acidic residues" evidence="3">
    <location>
        <begin position="1295"/>
        <end position="1313"/>
    </location>
</feature>
<dbReference type="Proteomes" id="UP000604046">
    <property type="component" value="Unassembled WGS sequence"/>
</dbReference>
<evidence type="ECO:0000256" key="3">
    <source>
        <dbReference type="SAM" id="MobiDB-lite"/>
    </source>
</evidence>
<keyword evidence="7" id="KW-1185">Reference proteome</keyword>
<evidence type="ECO:0000256" key="1">
    <source>
        <dbReference type="PROSITE-ProRule" id="PRU00723"/>
    </source>
</evidence>
<feature type="region of interest" description="Disordered" evidence="3">
    <location>
        <begin position="2170"/>
        <end position="2210"/>
    </location>
</feature>
<evidence type="ECO:0000313" key="7">
    <source>
        <dbReference type="Proteomes" id="UP000604046"/>
    </source>
</evidence>
<name>A0A812TSQ4_9DINO</name>
<keyword evidence="1" id="KW-0479">Metal-binding</keyword>
<evidence type="ECO:0000256" key="2">
    <source>
        <dbReference type="SAM" id="Coils"/>
    </source>
</evidence>
<dbReference type="InterPro" id="IPR001878">
    <property type="entry name" value="Znf_CCHC"/>
</dbReference>
<reference evidence="6" key="1">
    <citation type="submission" date="2021-02" db="EMBL/GenBank/DDBJ databases">
        <authorList>
            <person name="Dougan E. K."/>
            <person name="Rhodes N."/>
            <person name="Thang M."/>
            <person name="Chan C."/>
        </authorList>
    </citation>
    <scope>NUCLEOTIDE SEQUENCE</scope>
</reference>
<feature type="region of interest" description="Disordered" evidence="3">
    <location>
        <begin position="612"/>
        <end position="638"/>
    </location>
</feature>
<evidence type="ECO:0000259" key="5">
    <source>
        <dbReference type="PROSITE" id="PS50158"/>
    </source>
</evidence>
<feature type="compositionally biased region" description="Basic and acidic residues" evidence="3">
    <location>
        <begin position="2200"/>
        <end position="2210"/>
    </location>
</feature>
<feature type="coiled-coil region" evidence="2">
    <location>
        <begin position="246"/>
        <end position="280"/>
    </location>
</feature>
<comment type="caution">
    <text evidence="6">The sequence shown here is derived from an EMBL/GenBank/DDBJ whole genome shotgun (WGS) entry which is preliminary data.</text>
</comment>
<feature type="compositionally biased region" description="Low complexity" evidence="3">
    <location>
        <begin position="711"/>
        <end position="726"/>
    </location>
</feature>
<feature type="compositionally biased region" description="Polar residues" evidence="3">
    <location>
        <begin position="735"/>
        <end position="747"/>
    </location>
</feature>
<feature type="region of interest" description="Disordered" evidence="3">
    <location>
        <begin position="308"/>
        <end position="339"/>
    </location>
</feature>
<dbReference type="PROSITE" id="PS50158">
    <property type="entry name" value="ZF_CCHC"/>
    <property type="match status" value="1"/>
</dbReference>
<feature type="zinc finger region" description="C3H1-type" evidence="1">
    <location>
        <begin position="637"/>
        <end position="665"/>
    </location>
</feature>
<feature type="region of interest" description="Disordered" evidence="3">
    <location>
        <begin position="1289"/>
        <end position="1319"/>
    </location>
</feature>
<keyword evidence="1" id="KW-0863">Zinc-finger</keyword>